<proteinExistence type="predicted"/>
<feature type="domain" description="Methyltransferase FkbM" evidence="1">
    <location>
        <begin position="63"/>
        <end position="220"/>
    </location>
</feature>
<dbReference type="PANTHER" id="PTHR34009:SF2">
    <property type="entry name" value="PROTEIN STAR"/>
    <property type="match status" value="1"/>
</dbReference>
<reference evidence="2 3" key="1">
    <citation type="journal article" date="2015" name="Stand. Genomic Sci.">
        <title>Genomic Encyclopedia of Bacterial and Archaeal Type Strains, Phase III: the genomes of soil and plant-associated and newly described type strains.</title>
        <authorList>
            <person name="Whitman W.B."/>
            <person name="Woyke T."/>
            <person name="Klenk H.P."/>
            <person name="Zhou Y."/>
            <person name="Lilburn T.G."/>
            <person name="Beck B.J."/>
            <person name="De Vos P."/>
            <person name="Vandamme P."/>
            <person name="Eisen J.A."/>
            <person name="Garrity G."/>
            <person name="Hugenholtz P."/>
            <person name="Kyrpides N.C."/>
        </authorList>
    </citation>
    <scope>NUCLEOTIDE SEQUENCE [LARGE SCALE GENOMIC DNA]</scope>
    <source>
        <strain evidence="2 3">CGMCC 1.7271</strain>
    </source>
</reference>
<keyword evidence="3" id="KW-1185">Reference proteome</keyword>
<dbReference type="GO" id="GO:0006888">
    <property type="term" value="P:endoplasmic reticulum to Golgi vesicle-mediated transport"/>
    <property type="evidence" value="ECO:0007669"/>
    <property type="project" value="TreeGrafter"/>
</dbReference>
<dbReference type="GO" id="GO:0005737">
    <property type="term" value="C:cytoplasm"/>
    <property type="evidence" value="ECO:0007669"/>
    <property type="project" value="GOC"/>
</dbReference>
<keyword evidence="2" id="KW-0489">Methyltransferase</keyword>
<dbReference type="Pfam" id="PF05050">
    <property type="entry name" value="Methyltransf_21"/>
    <property type="match status" value="1"/>
</dbReference>
<evidence type="ECO:0000313" key="3">
    <source>
        <dbReference type="Proteomes" id="UP000316167"/>
    </source>
</evidence>
<sequence length="242" mass="28714">MMLFKLIWRRFLKGYQNSRLHYLVSKCLHALQFEGFIITYSQFGEDMILENYFRGRKNGFYVDIGANRPIQGSNTFKLYLNGWKGINVDGNKKLIDQFKKVRKRDVSLCEIVSNNKEQVKFFVSDDDRVSTVSREFKEWIKEHRSYDHEVVMLPMSLEEILDEHLPVSQKIDFLSIDVEGHDYEVLISNNFEKYKPEVICIEDHSFSFSDITSSAICRYLMQKQYELQGYAYPNLFFKRNGN</sequence>
<organism evidence="2 3">
    <name type="scientific">Lacibacter cauensis</name>
    <dbReference type="NCBI Taxonomy" id="510947"/>
    <lineage>
        <taxon>Bacteria</taxon>
        <taxon>Pseudomonadati</taxon>
        <taxon>Bacteroidota</taxon>
        <taxon>Chitinophagia</taxon>
        <taxon>Chitinophagales</taxon>
        <taxon>Chitinophagaceae</taxon>
        <taxon>Lacibacter</taxon>
    </lineage>
</organism>
<dbReference type="GO" id="GO:0016197">
    <property type="term" value="P:endosomal transport"/>
    <property type="evidence" value="ECO:0007669"/>
    <property type="project" value="TreeGrafter"/>
</dbReference>
<dbReference type="GO" id="GO:0032259">
    <property type="term" value="P:methylation"/>
    <property type="evidence" value="ECO:0007669"/>
    <property type="project" value="UniProtKB-KW"/>
</dbReference>
<evidence type="ECO:0000259" key="1">
    <source>
        <dbReference type="Pfam" id="PF05050"/>
    </source>
</evidence>
<dbReference type="InterPro" id="IPR029063">
    <property type="entry name" value="SAM-dependent_MTases_sf"/>
</dbReference>
<dbReference type="InterPro" id="IPR006342">
    <property type="entry name" value="FkbM_mtfrase"/>
</dbReference>
<dbReference type="GO" id="GO:0008168">
    <property type="term" value="F:methyltransferase activity"/>
    <property type="evidence" value="ECO:0007669"/>
    <property type="project" value="UniProtKB-KW"/>
</dbReference>
<evidence type="ECO:0000313" key="2">
    <source>
        <dbReference type="EMBL" id="TWI80346.1"/>
    </source>
</evidence>
<dbReference type="AlphaFoldDB" id="A0A562SHS6"/>
<name>A0A562SHS6_9BACT</name>
<dbReference type="Proteomes" id="UP000316167">
    <property type="component" value="Unassembled WGS sequence"/>
</dbReference>
<dbReference type="PANTHER" id="PTHR34009">
    <property type="entry name" value="PROTEIN STAR"/>
    <property type="match status" value="1"/>
</dbReference>
<gene>
    <name evidence="2" type="ORF">IQ13_3021</name>
</gene>
<comment type="caution">
    <text evidence="2">The sequence shown here is derived from an EMBL/GenBank/DDBJ whole genome shotgun (WGS) entry which is preliminary data.</text>
</comment>
<protein>
    <submittedName>
        <fullName evidence="2">FkbM family methyltransferase</fullName>
    </submittedName>
</protein>
<accession>A0A562SHS6</accession>
<dbReference type="OrthoDB" id="9801609at2"/>
<dbReference type="Gene3D" id="3.40.50.150">
    <property type="entry name" value="Vaccinia Virus protein VP39"/>
    <property type="match status" value="1"/>
</dbReference>
<dbReference type="EMBL" id="VLLE01000005">
    <property type="protein sequence ID" value="TWI80346.1"/>
    <property type="molecule type" value="Genomic_DNA"/>
</dbReference>
<dbReference type="SUPFAM" id="SSF53335">
    <property type="entry name" value="S-adenosyl-L-methionine-dependent methyltransferases"/>
    <property type="match status" value="1"/>
</dbReference>
<dbReference type="InterPro" id="IPR053202">
    <property type="entry name" value="EGF_Rcpt_Signaling_Reg"/>
</dbReference>
<dbReference type="RefSeq" id="WP_144887182.1">
    <property type="nucleotide sequence ID" value="NZ_VLLE01000005.1"/>
</dbReference>
<dbReference type="GO" id="GO:0005886">
    <property type="term" value="C:plasma membrane"/>
    <property type="evidence" value="ECO:0007669"/>
    <property type="project" value="TreeGrafter"/>
</dbReference>
<keyword evidence="2" id="KW-0808">Transferase</keyword>